<evidence type="ECO:0000259" key="3">
    <source>
        <dbReference type="PROSITE" id="PS50894"/>
    </source>
</evidence>
<feature type="domain" description="HPt" evidence="3">
    <location>
        <begin position="13"/>
        <end position="111"/>
    </location>
</feature>
<accession>A0ABY2WSY3</accession>
<evidence type="ECO:0000313" key="5">
    <source>
        <dbReference type="Proteomes" id="UP001193035"/>
    </source>
</evidence>
<dbReference type="Pfam" id="PF01627">
    <property type="entry name" value="Hpt"/>
    <property type="match status" value="1"/>
</dbReference>
<dbReference type="PROSITE" id="PS50894">
    <property type="entry name" value="HPT"/>
    <property type="match status" value="1"/>
</dbReference>
<evidence type="ECO:0000313" key="4">
    <source>
        <dbReference type="EMBL" id="TMV03814.1"/>
    </source>
</evidence>
<dbReference type="Gene3D" id="1.20.120.160">
    <property type="entry name" value="HPT domain"/>
    <property type="match status" value="1"/>
</dbReference>
<sequence length="111" mass="12098">MTDTILPSGTEQLSAAVRAIQSKFLSSLDDRILTLETASKKLRNDPKNRACMDLIRGECHKLAGLSGSIGFPRIGELAGDIDAKIKHEGACWNEVEPILATLMSTMEELLE</sequence>
<keyword evidence="2" id="KW-0597">Phosphoprotein</keyword>
<evidence type="ECO:0000256" key="2">
    <source>
        <dbReference type="PROSITE-ProRule" id="PRU00110"/>
    </source>
</evidence>
<name>A0ABY2WSY3_9RHOB</name>
<dbReference type="RefSeq" id="WP_138845355.1">
    <property type="nucleotide sequence ID" value="NZ_VCPD01000009.1"/>
</dbReference>
<evidence type="ECO:0000256" key="1">
    <source>
        <dbReference type="ARBA" id="ARBA00023012"/>
    </source>
</evidence>
<dbReference type="SUPFAM" id="SSF47226">
    <property type="entry name" value="Histidine-containing phosphotransfer domain, HPT domain"/>
    <property type="match status" value="1"/>
</dbReference>
<dbReference type="EMBL" id="VCPD01000009">
    <property type="protein sequence ID" value="TMV03814.1"/>
    <property type="molecule type" value="Genomic_DNA"/>
</dbReference>
<keyword evidence="1" id="KW-0902">Two-component regulatory system</keyword>
<feature type="modified residue" description="Phosphohistidine" evidence="2">
    <location>
        <position position="60"/>
    </location>
</feature>
<gene>
    <name evidence="4" type="ORF">FGK63_19300</name>
</gene>
<comment type="caution">
    <text evidence="4">The sequence shown here is derived from an EMBL/GenBank/DDBJ whole genome shotgun (WGS) entry which is preliminary data.</text>
</comment>
<keyword evidence="5" id="KW-1185">Reference proteome</keyword>
<dbReference type="InterPro" id="IPR036641">
    <property type="entry name" value="HPT_dom_sf"/>
</dbReference>
<dbReference type="Proteomes" id="UP001193035">
    <property type="component" value="Unassembled WGS sequence"/>
</dbReference>
<proteinExistence type="predicted"/>
<protein>
    <submittedName>
        <fullName evidence="4">Hpt domain-containing protein</fullName>
    </submittedName>
</protein>
<dbReference type="InterPro" id="IPR008207">
    <property type="entry name" value="Sig_transdc_His_kin_Hpt_dom"/>
</dbReference>
<organism evidence="4 5">
    <name type="scientific">Ruegeria sediminis</name>
    <dbReference type="NCBI Taxonomy" id="2583820"/>
    <lineage>
        <taxon>Bacteria</taxon>
        <taxon>Pseudomonadati</taxon>
        <taxon>Pseudomonadota</taxon>
        <taxon>Alphaproteobacteria</taxon>
        <taxon>Rhodobacterales</taxon>
        <taxon>Roseobacteraceae</taxon>
        <taxon>Ruegeria</taxon>
    </lineage>
</organism>
<reference evidence="4 5" key="1">
    <citation type="submission" date="2019-05" db="EMBL/GenBank/DDBJ databases">
        <title>Ruegeria sp. nov., isolated from tidal flat.</title>
        <authorList>
            <person name="Kim W."/>
        </authorList>
    </citation>
    <scope>NUCLEOTIDE SEQUENCE [LARGE SCALE GENOMIC DNA]</scope>
    <source>
        <strain evidence="4 5">CAU 1488</strain>
    </source>
</reference>